<dbReference type="HOGENOM" id="CLU_1393526_0_0_2"/>
<keyword evidence="2" id="KW-1185">Reference proteome</keyword>
<dbReference type="KEGG" id="nev:NTE_02589"/>
<dbReference type="EMBL" id="CP007174">
    <property type="protein sequence ID" value="AIF84632.1"/>
    <property type="molecule type" value="Genomic_DNA"/>
</dbReference>
<dbReference type="AlphaFoldDB" id="A0A075MVE1"/>
<gene>
    <name evidence="1" type="ORF">NTE_02589</name>
</gene>
<name>A0A075MVE1_9ARCH</name>
<organism evidence="1 2">
    <name type="scientific">Candidatus Nitrososphaera evergladensis SR1</name>
    <dbReference type="NCBI Taxonomy" id="1459636"/>
    <lineage>
        <taxon>Archaea</taxon>
        <taxon>Nitrososphaerota</taxon>
        <taxon>Nitrososphaeria</taxon>
        <taxon>Nitrososphaerales</taxon>
        <taxon>Nitrososphaeraceae</taxon>
        <taxon>Nitrososphaera</taxon>
    </lineage>
</organism>
<protein>
    <submittedName>
        <fullName evidence="1">Uncharacterized protein</fullName>
    </submittedName>
</protein>
<evidence type="ECO:0000313" key="2">
    <source>
        <dbReference type="Proteomes" id="UP000028194"/>
    </source>
</evidence>
<dbReference type="Proteomes" id="UP000028194">
    <property type="component" value="Chromosome"/>
</dbReference>
<dbReference type="STRING" id="1459636.NTE_02589"/>
<accession>A0A075MVE1</accession>
<sequence>MALIAPVIAATGFVFALLFYFMSTAAPEVQPPYTLQSGDAAIPCQNVVISEKDGDTYYTCPHPPNYTPDSPVAFNLPAPTYKKVLCAGHYGCSHRYGYQEIVPGNLLSEDQKRQVIDIAMNLPETRQNAGWKLDYFIVQPYDGDKWNANVQLFLAGLKQSPPSQGCGWYGSVDVDLETLKIRNISNLPPISTEKC</sequence>
<proteinExistence type="predicted"/>
<reference evidence="1 2" key="1">
    <citation type="journal article" date="2014" name="PLoS ONE">
        <title>Genome Sequence of Candidatus Nitrososphaera evergladensis from Group I.1b Enriched from Everglades Soil Reveals Novel Genomic Features of the Ammonia-Oxidizing Archaea.</title>
        <authorList>
            <person name="Zhalnina K.V."/>
            <person name="Dias R."/>
            <person name="Leonard M.T."/>
            <person name="Dorr de Quadros P."/>
            <person name="Camargo F.A."/>
            <person name="Drew J.C."/>
            <person name="Farmerie W.G."/>
            <person name="Daroub S.H."/>
            <person name="Triplett E.W."/>
        </authorList>
    </citation>
    <scope>NUCLEOTIDE SEQUENCE [LARGE SCALE GENOMIC DNA]</scope>
    <source>
        <strain evidence="1 2">SR1</strain>
    </source>
</reference>
<evidence type="ECO:0000313" key="1">
    <source>
        <dbReference type="EMBL" id="AIF84632.1"/>
    </source>
</evidence>